<evidence type="ECO:0000313" key="1">
    <source>
        <dbReference type="EMBL" id="AJD48278.1"/>
    </source>
</evidence>
<accession>A0A0B4XP74</accession>
<protein>
    <submittedName>
        <fullName evidence="1">Uncharacterized protein</fullName>
    </submittedName>
</protein>
<reference evidence="1 2" key="1">
    <citation type="journal article" date="2012" name="J. Bacteriol.">
        <title>Genome sequence of an alkane-degrading bacterium, Alcanivorax pacificus type strain W11-5, isolated from deep sea sediment.</title>
        <authorList>
            <person name="Lai Q."/>
            <person name="Shao Z."/>
        </authorList>
    </citation>
    <scope>NUCLEOTIDE SEQUENCE [LARGE SCALE GENOMIC DNA]</scope>
    <source>
        <strain evidence="1 2">W11-5</strain>
    </source>
</reference>
<dbReference type="KEGG" id="apac:S7S_09330"/>
<gene>
    <name evidence="1" type="ORF">S7S_09330</name>
</gene>
<name>A0A0B4XP74_9GAMM</name>
<organism evidence="1 2">
    <name type="scientific">Isoalcanivorax pacificus W11-5</name>
    <dbReference type="NCBI Taxonomy" id="391936"/>
    <lineage>
        <taxon>Bacteria</taxon>
        <taxon>Pseudomonadati</taxon>
        <taxon>Pseudomonadota</taxon>
        <taxon>Gammaproteobacteria</taxon>
        <taxon>Oceanospirillales</taxon>
        <taxon>Alcanivoracaceae</taxon>
        <taxon>Isoalcanivorax</taxon>
    </lineage>
</organism>
<dbReference type="HOGENOM" id="CLU_1259249_0_0_6"/>
<proteinExistence type="predicted"/>
<evidence type="ECO:0000313" key="2">
    <source>
        <dbReference type="Proteomes" id="UP000006764"/>
    </source>
</evidence>
<dbReference type="STRING" id="391936.S7S_09330"/>
<sequence length="219" mass="23410">MREVLQVGEHVTRAAQGVYVFIRQADGPVYITALMQDGRQSGHELYHGQQVELVGEIRELKIQNLHAAVNTVVIGTGYGRFHPRQDGQEMTIVGQSDPLTVGNDDQHPLHVINEYEQTVVTDPAQPLDVKHQPPAGQVNALPEIVPDVTGAVVPASAGRRALLLRAAPDNTGLIWLSGAAGVGLPLAATDGLLKLETTAAVDLLATNATDKIFVMELIA</sequence>
<keyword evidence="2" id="KW-1185">Reference proteome</keyword>
<dbReference type="Proteomes" id="UP000006764">
    <property type="component" value="Chromosome"/>
</dbReference>
<dbReference type="AlphaFoldDB" id="A0A0B4XP74"/>
<dbReference type="RefSeq" id="WP_008737795.1">
    <property type="nucleotide sequence ID" value="NZ_CP004387.1"/>
</dbReference>
<dbReference type="EMBL" id="CP004387">
    <property type="protein sequence ID" value="AJD48278.1"/>
    <property type="molecule type" value="Genomic_DNA"/>
</dbReference>